<protein>
    <submittedName>
        <fullName evidence="1">Uncharacterized protein</fullName>
    </submittedName>
</protein>
<organism evidence="1 2">
    <name type="scientific">Acinetobacter parvus DSM 16617 = CIP 108168</name>
    <dbReference type="NCBI Taxonomy" id="981333"/>
    <lineage>
        <taxon>Bacteria</taxon>
        <taxon>Pseudomonadati</taxon>
        <taxon>Pseudomonadota</taxon>
        <taxon>Gammaproteobacteria</taxon>
        <taxon>Moraxellales</taxon>
        <taxon>Moraxellaceae</taxon>
        <taxon>Acinetobacter</taxon>
    </lineage>
</organism>
<dbReference type="InterPro" id="IPR045425">
    <property type="entry name" value="DUF6508"/>
</dbReference>
<reference evidence="1 2" key="1">
    <citation type="submission" date="2013-02" db="EMBL/GenBank/DDBJ databases">
        <title>The Genome Sequence of Acinetobacter parvus CIP 108168.</title>
        <authorList>
            <consortium name="The Broad Institute Genome Sequencing Platform"/>
            <consortium name="The Broad Institute Genome Sequencing Center for Infectious Disease"/>
            <person name="Cerqueira G."/>
            <person name="Feldgarden M."/>
            <person name="Courvalin P."/>
            <person name="Perichon B."/>
            <person name="Grillot-Courvalin C."/>
            <person name="Clermont D."/>
            <person name="Rocha E."/>
            <person name="Yoon E.-J."/>
            <person name="Nemec A."/>
            <person name="Walker B."/>
            <person name="Young S.K."/>
            <person name="Zeng Q."/>
            <person name="Gargeya S."/>
            <person name="Fitzgerald M."/>
            <person name="Haas B."/>
            <person name="Abouelleil A."/>
            <person name="Alvarado L."/>
            <person name="Arachchi H.M."/>
            <person name="Berlin A.M."/>
            <person name="Chapman S.B."/>
            <person name="Dewar J."/>
            <person name="Goldberg J."/>
            <person name="Griggs A."/>
            <person name="Gujja S."/>
            <person name="Hansen M."/>
            <person name="Howarth C."/>
            <person name="Imamovic A."/>
            <person name="Larimer J."/>
            <person name="McCowan C."/>
            <person name="Murphy C."/>
            <person name="Neiman D."/>
            <person name="Pearson M."/>
            <person name="Priest M."/>
            <person name="Roberts A."/>
            <person name="Saif S."/>
            <person name="Shea T."/>
            <person name="Sisk P."/>
            <person name="Sykes S."/>
            <person name="Wortman J."/>
            <person name="Nusbaum C."/>
            <person name="Birren B."/>
        </authorList>
    </citation>
    <scope>NUCLEOTIDE SEQUENCE [LARGE SCALE GENOMIC DNA]</scope>
    <source>
        <strain evidence="1 2">CIP 108168</strain>
    </source>
</reference>
<sequence length="73" mass="8629">MHCIRLAKLARRKNILKQEHYDFNLLDTLTLCKLLTTIIRADRFTDGLLISFFEKSTILNILKAIKQNQELLR</sequence>
<evidence type="ECO:0000313" key="1">
    <source>
        <dbReference type="EMBL" id="ENU37434.1"/>
    </source>
</evidence>
<dbReference type="Proteomes" id="UP000023776">
    <property type="component" value="Unassembled WGS sequence"/>
</dbReference>
<name>N8RV75_9GAMM</name>
<gene>
    <name evidence="1" type="ORF">F988_00234</name>
</gene>
<comment type="caution">
    <text evidence="1">The sequence shown here is derived from an EMBL/GenBank/DDBJ whole genome shotgun (WGS) entry which is preliminary data.</text>
</comment>
<keyword evidence="2" id="KW-1185">Reference proteome</keyword>
<dbReference type="AlphaFoldDB" id="N8RV75"/>
<proteinExistence type="predicted"/>
<accession>N8RV75</accession>
<dbReference type="Pfam" id="PF20118">
    <property type="entry name" value="DUF6508"/>
    <property type="match status" value="1"/>
</dbReference>
<evidence type="ECO:0000313" key="2">
    <source>
        <dbReference type="Proteomes" id="UP000023776"/>
    </source>
</evidence>
<dbReference type="EMBL" id="APOM01000007">
    <property type="protein sequence ID" value="ENU37434.1"/>
    <property type="molecule type" value="Genomic_DNA"/>
</dbReference>
<dbReference type="HOGENOM" id="CLU_2696132_0_0_6"/>